<dbReference type="EMBL" id="QKKF02018696">
    <property type="protein sequence ID" value="RZF40267.1"/>
    <property type="molecule type" value="Genomic_DNA"/>
</dbReference>
<dbReference type="SMR" id="A0A482X394"/>
<dbReference type="AlphaFoldDB" id="A0A482X394"/>
<dbReference type="InterPro" id="IPR024613">
    <property type="entry name" value="Huntingtin_N_HEAT_rpt-2"/>
</dbReference>
<dbReference type="Proteomes" id="UP000291343">
    <property type="component" value="Unassembled WGS sequence"/>
</dbReference>
<dbReference type="GO" id="GO:0005634">
    <property type="term" value="C:nucleus"/>
    <property type="evidence" value="ECO:0007669"/>
    <property type="project" value="InterPro"/>
</dbReference>
<proteinExistence type="predicted"/>
<keyword evidence="2" id="KW-1185">Reference proteome</keyword>
<dbReference type="Pfam" id="PF12372">
    <property type="entry name" value="Htt_N-HEAT"/>
    <property type="match status" value="1"/>
</dbReference>
<dbReference type="STRING" id="195883.A0A482X394"/>
<accession>A0A482X394</accession>
<name>A0A482X394_LAOST</name>
<dbReference type="InParanoid" id="A0A482X394"/>
<dbReference type="InterPro" id="IPR000091">
    <property type="entry name" value="Huntingtin"/>
</dbReference>
<gene>
    <name evidence="1" type="ORF">LSTR_LSTR015824</name>
</gene>
<dbReference type="PRINTS" id="PR00375">
    <property type="entry name" value="HUNTINGTIN"/>
</dbReference>
<sequence length="158" mass="18052">MVIQALKKYTVTSCVSIQIAVLDLLSQLVQLRVNYCLLDSDQIFITFIHKQFDFLEEGQIRRAEELIPKLFQFLIYLSHEKNHSKSVTSFSRVIQLCAGLMASGQNPVTHCIPALLPVVEHAFLSSNPPGDVKELETQREFLITMLLRLVEYPQVCLF</sequence>
<evidence type="ECO:0000313" key="1">
    <source>
        <dbReference type="EMBL" id="RZF40267.1"/>
    </source>
</evidence>
<protein>
    <submittedName>
        <fullName evidence="1">Uncharacterized protein</fullName>
    </submittedName>
</protein>
<evidence type="ECO:0000313" key="2">
    <source>
        <dbReference type="Proteomes" id="UP000291343"/>
    </source>
</evidence>
<comment type="caution">
    <text evidence="1">The sequence shown here is derived from an EMBL/GenBank/DDBJ whole genome shotgun (WGS) entry which is preliminary data.</text>
</comment>
<reference evidence="1 2" key="1">
    <citation type="journal article" date="2017" name="Gigascience">
        <title>Genome sequence of the small brown planthopper, Laodelphax striatellus.</title>
        <authorList>
            <person name="Zhu J."/>
            <person name="Jiang F."/>
            <person name="Wang X."/>
            <person name="Yang P."/>
            <person name="Bao Y."/>
            <person name="Zhao W."/>
            <person name="Wang W."/>
            <person name="Lu H."/>
            <person name="Wang Q."/>
            <person name="Cui N."/>
            <person name="Li J."/>
            <person name="Chen X."/>
            <person name="Luo L."/>
            <person name="Yu J."/>
            <person name="Kang L."/>
            <person name="Cui F."/>
        </authorList>
    </citation>
    <scope>NUCLEOTIDE SEQUENCE [LARGE SCALE GENOMIC DNA]</scope>
    <source>
        <strain evidence="1">Lst14</strain>
    </source>
</reference>
<organism evidence="1 2">
    <name type="scientific">Laodelphax striatellus</name>
    <name type="common">Small brown planthopper</name>
    <name type="synonym">Delphax striatella</name>
    <dbReference type="NCBI Taxonomy" id="195883"/>
    <lineage>
        <taxon>Eukaryota</taxon>
        <taxon>Metazoa</taxon>
        <taxon>Ecdysozoa</taxon>
        <taxon>Arthropoda</taxon>
        <taxon>Hexapoda</taxon>
        <taxon>Insecta</taxon>
        <taxon>Pterygota</taxon>
        <taxon>Neoptera</taxon>
        <taxon>Paraneoptera</taxon>
        <taxon>Hemiptera</taxon>
        <taxon>Auchenorrhyncha</taxon>
        <taxon>Fulgoroidea</taxon>
        <taxon>Delphacidae</taxon>
        <taxon>Criomorphinae</taxon>
        <taxon>Laodelphax</taxon>
    </lineage>
</organism>
<dbReference type="PANTHER" id="PTHR10170">
    <property type="entry name" value="HUNTINGTON DISEASE PROTEIN"/>
    <property type="match status" value="1"/>
</dbReference>
<dbReference type="OrthoDB" id="10065698at2759"/>
<dbReference type="InterPro" id="IPR028426">
    <property type="entry name" value="Huntingtin_fam"/>
</dbReference>
<dbReference type="GO" id="GO:0005737">
    <property type="term" value="C:cytoplasm"/>
    <property type="evidence" value="ECO:0007669"/>
    <property type="project" value="InterPro"/>
</dbReference>
<dbReference type="PANTHER" id="PTHR10170:SF10">
    <property type="entry name" value="HUNTINGTIN"/>
    <property type="match status" value="1"/>
</dbReference>